<dbReference type="PROSITE" id="PS50931">
    <property type="entry name" value="HTH_LYSR"/>
    <property type="match status" value="1"/>
</dbReference>
<evidence type="ECO:0000256" key="3">
    <source>
        <dbReference type="ARBA" id="ARBA00023125"/>
    </source>
</evidence>
<keyword evidence="7" id="KW-1185">Reference proteome</keyword>
<dbReference type="InterPro" id="IPR036390">
    <property type="entry name" value="WH_DNA-bd_sf"/>
</dbReference>
<dbReference type="PRINTS" id="PR00039">
    <property type="entry name" value="HTHLYSR"/>
</dbReference>
<evidence type="ECO:0000256" key="2">
    <source>
        <dbReference type="ARBA" id="ARBA00023015"/>
    </source>
</evidence>
<feature type="domain" description="HTH lysR-type" evidence="5">
    <location>
        <begin position="4"/>
        <end position="62"/>
    </location>
</feature>
<dbReference type="GO" id="GO:0003700">
    <property type="term" value="F:DNA-binding transcription factor activity"/>
    <property type="evidence" value="ECO:0007669"/>
    <property type="project" value="InterPro"/>
</dbReference>
<organism evidence="6 7">
    <name type="scientific">Cohaesibacter gelatinilyticus</name>
    <dbReference type="NCBI Taxonomy" id="372072"/>
    <lineage>
        <taxon>Bacteria</taxon>
        <taxon>Pseudomonadati</taxon>
        <taxon>Pseudomonadota</taxon>
        <taxon>Alphaproteobacteria</taxon>
        <taxon>Hyphomicrobiales</taxon>
        <taxon>Cohaesibacteraceae</taxon>
    </lineage>
</organism>
<comment type="similarity">
    <text evidence="1">Belongs to the LysR transcriptional regulatory family.</text>
</comment>
<reference evidence="6 7" key="1">
    <citation type="submission" date="2017-09" db="EMBL/GenBank/DDBJ databases">
        <authorList>
            <person name="Ehlers B."/>
            <person name="Leendertz F.H."/>
        </authorList>
    </citation>
    <scope>NUCLEOTIDE SEQUENCE [LARGE SCALE GENOMIC DNA]</scope>
    <source>
        <strain evidence="6 7">DSM 18289</strain>
    </source>
</reference>
<dbReference type="InterPro" id="IPR000847">
    <property type="entry name" value="LysR_HTH_N"/>
</dbReference>
<gene>
    <name evidence="6" type="ORF">SAMN06265368_2369</name>
</gene>
<dbReference type="GO" id="GO:0032993">
    <property type="term" value="C:protein-DNA complex"/>
    <property type="evidence" value="ECO:0007669"/>
    <property type="project" value="TreeGrafter"/>
</dbReference>
<dbReference type="OrthoDB" id="8679465at2"/>
<dbReference type="SUPFAM" id="SSF46785">
    <property type="entry name" value="Winged helix' DNA-binding domain"/>
    <property type="match status" value="1"/>
</dbReference>
<dbReference type="Gene3D" id="3.40.190.10">
    <property type="entry name" value="Periplasmic binding protein-like II"/>
    <property type="match status" value="2"/>
</dbReference>
<dbReference type="PANTHER" id="PTHR30346">
    <property type="entry name" value="TRANSCRIPTIONAL DUAL REGULATOR HCAR-RELATED"/>
    <property type="match status" value="1"/>
</dbReference>
<evidence type="ECO:0000313" key="7">
    <source>
        <dbReference type="Proteomes" id="UP000219439"/>
    </source>
</evidence>
<dbReference type="InterPro" id="IPR036388">
    <property type="entry name" value="WH-like_DNA-bd_sf"/>
</dbReference>
<accession>A0A285PDH7</accession>
<evidence type="ECO:0000259" key="5">
    <source>
        <dbReference type="PROSITE" id="PS50931"/>
    </source>
</evidence>
<name>A0A285PDH7_9HYPH</name>
<dbReference type="RefSeq" id="WP_097153645.1">
    <property type="nucleotide sequence ID" value="NZ_OBEL01000002.1"/>
</dbReference>
<dbReference type="EMBL" id="OBEL01000002">
    <property type="protein sequence ID" value="SNZ19287.1"/>
    <property type="molecule type" value="Genomic_DNA"/>
</dbReference>
<sequence>MLYLSIRQYEYVIAVADAGSLTEAASRLNVSQPSLSVAISRVEDVVGSKIFVRRKGATIKITPFGHHFLSNARTLLDNAKLLEQGHEVTRPFILGCFEDLAPWHLASSLETLRHHFPNITFEGVAGRFSELASGLEEGRIDLALSYDIGFDAKYERQIIKRAAPVAFVASDHPLAARSELQLQDLESHQLIFFEESLSNQFMRELLDRLHITPSIAPPVRSLELMRSMAAHGNGVGISYSRPPSDVCYDGTSLVTLPVITSEAEVDIKLIWSNLLETAPWFTKALTLLGEPPESKVRHIERRAPNEL</sequence>
<dbReference type="AlphaFoldDB" id="A0A285PDH7"/>
<keyword evidence="3 6" id="KW-0238">DNA-binding</keyword>
<dbReference type="Pfam" id="PF03466">
    <property type="entry name" value="LysR_substrate"/>
    <property type="match status" value="1"/>
</dbReference>
<dbReference type="Proteomes" id="UP000219439">
    <property type="component" value="Unassembled WGS sequence"/>
</dbReference>
<protein>
    <submittedName>
        <fullName evidence="6">DNA-binding transcriptional regulator, LysR family</fullName>
    </submittedName>
</protein>
<dbReference type="Gene3D" id="1.10.10.10">
    <property type="entry name" value="Winged helix-like DNA-binding domain superfamily/Winged helix DNA-binding domain"/>
    <property type="match status" value="1"/>
</dbReference>
<dbReference type="Pfam" id="PF00126">
    <property type="entry name" value="HTH_1"/>
    <property type="match status" value="1"/>
</dbReference>
<keyword evidence="4" id="KW-0804">Transcription</keyword>
<dbReference type="InterPro" id="IPR005119">
    <property type="entry name" value="LysR_subst-bd"/>
</dbReference>
<evidence type="ECO:0000313" key="6">
    <source>
        <dbReference type="EMBL" id="SNZ19287.1"/>
    </source>
</evidence>
<proteinExistence type="inferred from homology"/>
<dbReference type="SUPFAM" id="SSF53850">
    <property type="entry name" value="Periplasmic binding protein-like II"/>
    <property type="match status" value="1"/>
</dbReference>
<evidence type="ECO:0000256" key="1">
    <source>
        <dbReference type="ARBA" id="ARBA00009437"/>
    </source>
</evidence>
<evidence type="ECO:0000256" key="4">
    <source>
        <dbReference type="ARBA" id="ARBA00023163"/>
    </source>
</evidence>
<keyword evidence="2" id="KW-0805">Transcription regulation</keyword>
<dbReference type="GO" id="GO:0003677">
    <property type="term" value="F:DNA binding"/>
    <property type="evidence" value="ECO:0007669"/>
    <property type="project" value="UniProtKB-KW"/>
</dbReference>
<dbReference type="PANTHER" id="PTHR30346:SF0">
    <property type="entry name" value="HCA OPERON TRANSCRIPTIONAL ACTIVATOR HCAR"/>
    <property type="match status" value="1"/>
</dbReference>